<feature type="transmembrane region" description="Helical" evidence="9">
    <location>
        <begin position="258"/>
        <end position="280"/>
    </location>
</feature>
<dbReference type="GeneID" id="68107115"/>
<organism evidence="12 13">
    <name type="scientific">Naegleria lovaniensis</name>
    <name type="common">Amoeba</name>
    <dbReference type="NCBI Taxonomy" id="51637"/>
    <lineage>
        <taxon>Eukaryota</taxon>
        <taxon>Discoba</taxon>
        <taxon>Heterolobosea</taxon>
        <taxon>Tetramitia</taxon>
        <taxon>Eutetramitia</taxon>
        <taxon>Vahlkampfiidae</taxon>
        <taxon>Naegleria</taxon>
    </lineage>
</organism>
<accession>A0AA88KUL0</accession>
<dbReference type="Gene3D" id="3.30.70.1230">
    <property type="entry name" value="Nucleotide cyclase"/>
    <property type="match status" value="1"/>
</dbReference>
<dbReference type="Pfam" id="PF13426">
    <property type="entry name" value="PAS_9"/>
    <property type="match status" value="1"/>
</dbReference>
<evidence type="ECO:0000313" key="13">
    <source>
        <dbReference type="Proteomes" id="UP000816034"/>
    </source>
</evidence>
<evidence type="ECO:0000256" key="7">
    <source>
        <dbReference type="RuleBase" id="RU000405"/>
    </source>
</evidence>
<comment type="subcellular location">
    <subcellularLocation>
        <location evidence="1">Membrane</location>
    </subcellularLocation>
</comment>
<reference evidence="12 13" key="1">
    <citation type="journal article" date="2018" name="BMC Genomics">
        <title>The genome of Naegleria lovaniensis, the basis for a comparative approach to unravel pathogenicity factors of the human pathogenic amoeba N. fowleri.</title>
        <authorList>
            <person name="Liechti N."/>
            <person name="Schurch N."/>
            <person name="Bruggmann R."/>
            <person name="Wittwer M."/>
        </authorList>
    </citation>
    <scope>NUCLEOTIDE SEQUENCE [LARGE SCALE GENOMIC DNA]</scope>
    <source>
        <strain evidence="12 13">ATCC 30569</strain>
    </source>
</reference>
<proteinExistence type="inferred from homology"/>
<keyword evidence="6 7" id="KW-0456">Lyase</keyword>
<dbReference type="PANTHER" id="PTHR11920">
    <property type="entry name" value="GUANYLYL CYCLASE"/>
    <property type="match status" value="1"/>
</dbReference>
<dbReference type="SMART" id="SM00044">
    <property type="entry name" value="CYCc"/>
    <property type="match status" value="1"/>
</dbReference>
<dbReference type="InterPro" id="IPR000014">
    <property type="entry name" value="PAS"/>
</dbReference>
<keyword evidence="13" id="KW-1185">Reference proteome</keyword>
<keyword evidence="4 9" id="KW-1133">Transmembrane helix</keyword>
<feature type="region of interest" description="Disordered" evidence="8">
    <location>
        <begin position="1749"/>
        <end position="1769"/>
    </location>
</feature>
<dbReference type="Pfam" id="PF00211">
    <property type="entry name" value="Guanylate_cyc"/>
    <property type="match status" value="1"/>
</dbReference>
<dbReference type="InterPro" id="IPR018297">
    <property type="entry name" value="A/G_cyclase_CS"/>
</dbReference>
<feature type="compositionally biased region" description="Low complexity" evidence="8">
    <location>
        <begin position="1670"/>
        <end position="1695"/>
    </location>
</feature>
<dbReference type="PROSITE" id="PS00452">
    <property type="entry name" value="GUANYLATE_CYCLASE_1"/>
    <property type="match status" value="1"/>
</dbReference>
<keyword evidence="3" id="KW-0547">Nucleotide-binding</keyword>
<evidence type="ECO:0000259" key="11">
    <source>
        <dbReference type="PROSITE" id="PS50125"/>
    </source>
</evidence>
<feature type="transmembrane region" description="Helical" evidence="9">
    <location>
        <begin position="160"/>
        <end position="183"/>
    </location>
</feature>
<feature type="transmembrane region" description="Helical" evidence="9">
    <location>
        <begin position="980"/>
        <end position="1005"/>
    </location>
</feature>
<dbReference type="CDD" id="cd00130">
    <property type="entry name" value="PAS"/>
    <property type="match status" value="1"/>
</dbReference>
<feature type="transmembrane region" description="Helical" evidence="9">
    <location>
        <begin position="111"/>
        <end position="131"/>
    </location>
</feature>
<feature type="transmembrane region" description="Helical" evidence="9">
    <location>
        <begin position="1232"/>
        <end position="1257"/>
    </location>
</feature>
<evidence type="ECO:0000256" key="5">
    <source>
        <dbReference type="ARBA" id="ARBA00023136"/>
    </source>
</evidence>
<dbReference type="Proteomes" id="UP000816034">
    <property type="component" value="Unassembled WGS sequence"/>
</dbReference>
<feature type="compositionally biased region" description="Polar residues" evidence="8">
    <location>
        <begin position="1696"/>
        <end position="1723"/>
    </location>
</feature>
<name>A0AA88KUL0_NAELO</name>
<dbReference type="GO" id="GO:0016849">
    <property type="term" value="F:phosphorus-oxygen lyase activity"/>
    <property type="evidence" value="ECO:0007669"/>
    <property type="project" value="InterPro"/>
</dbReference>
<feature type="compositionally biased region" description="Polar residues" evidence="8">
    <location>
        <begin position="1759"/>
        <end position="1769"/>
    </location>
</feature>
<dbReference type="InterPro" id="IPR029787">
    <property type="entry name" value="Nucleotide_cyclase"/>
</dbReference>
<dbReference type="InterPro" id="IPR050401">
    <property type="entry name" value="Cyclic_nucleotide_synthase"/>
</dbReference>
<feature type="transmembrane region" description="Helical" evidence="9">
    <location>
        <begin position="762"/>
        <end position="788"/>
    </location>
</feature>
<evidence type="ECO:0000256" key="4">
    <source>
        <dbReference type="ARBA" id="ARBA00022989"/>
    </source>
</evidence>
<feature type="domain" description="Guanylate cyclase" evidence="11">
    <location>
        <begin position="1473"/>
        <end position="1601"/>
    </location>
</feature>
<dbReference type="GO" id="GO:0016020">
    <property type="term" value="C:membrane"/>
    <property type="evidence" value="ECO:0007669"/>
    <property type="project" value="UniProtKB-SubCell"/>
</dbReference>
<dbReference type="CDD" id="cd07302">
    <property type="entry name" value="CHD"/>
    <property type="match status" value="1"/>
</dbReference>
<dbReference type="Pfam" id="PF25474">
    <property type="entry name" value="TPR_TmcB"/>
    <property type="match status" value="1"/>
</dbReference>
<feature type="domain" description="PAS" evidence="10">
    <location>
        <begin position="1309"/>
        <end position="1382"/>
    </location>
</feature>
<evidence type="ECO:0000256" key="6">
    <source>
        <dbReference type="ARBA" id="ARBA00023239"/>
    </source>
</evidence>
<feature type="transmembrane region" description="Helical" evidence="9">
    <location>
        <begin position="1035"/>
        <end position="1055"/>
    </location>
</feature>
<dbReference type="GO" id="GO:0009190">
    <property type="term" value="P:cyclic nucleotide biosynthetic process"/>
    <property type="evidence" value="ECO:0007669"/>
    <property type="project" value="InterPro"/>
</dbReference>
<comment type="similarity">
    <text evidence="7">Belongs to the adenylyl cyclase class-4/guanylyl cyclase family.</text>
</comment>
<dbReference type="PROSITE" id="PS50112">
    <property type="entry name" value="PAS"/>
    <property type="match status" value="1"/>
</dbReference>
<dbReference type="EMBL" id="PYSW02000008">
    <property type="protein sequence ID" value="KAG2389262.1"/>
    <property type="molecule type" value="Genomic_DNA"/>
</dbReference>
<evidence type="ECO:0000256" key="3">
    <source>
        <dbReference type="ARBA" id="ARBA00022741"/>
    </source>
</evidence>
<feature type="transmembrane region" description="Helical" evidence="9">
    <location>
        <begin position="204"/>
        <end position="224"/>
    </location>
</feature>
<sequence length="1769" mass="200288">MMNVEPYNNIIQGKRRGSNVGIPSNNLGLNGGQQFSDAESVIDAGFSFPIPESVVGGGKATRSASIADTANTGSTLLEYYKLSTLAKLEERLFMFLLNLQIKDELTSRKDFILALVTNFYIMWVALFVGVFPDYKYGEYGVWIAQALNYPITFGFHHLPYTAALIIACIVFSVLMLGVLNLLLAYRSVYTMSKHWPKIKMITRILLGFFCYLSMPLLWLFLGFLDCSYQSKVVLSSQASEVQVLYRFRDVACYSTTNIAMMVISIISIVTIFCMVFLGMYTLNNSNPRSSLPFLSFYQHGHYVNLLSLNILFVVMCVVSRDYMIAPALVYLLSRAGLSALFWYQLPFYRRWENAFYFGHMLSTVGTGVCGIISLYVNSLNEWGFGLGLIGMTFGVSFCCFVIGWAALEVYSRYIMRDIRVVFYDQLESGLSQMNNDGEVVNTKAVLEKESIKILQIIDETNRNKRLHHFLKFSLKQKIQENVVIGSIKDLEMVTCFLKGVSTQKSYQNVDLLIMAAVVTGSFLDMDQGNTKSLALLRKAKKGHPSLLQRFEIAERTKEVEANSDSERGLLEIKHILHTLEKKEFTLQTLHKVFWKNLINESVSIGKVLSINKQITSLTEECQVTLNGLMANYGNNKTVLRRNAKFLQRFLFEKERADELYEEATAIEEEESKKYSTSRRKSRAAKNQNRIMPNIDSINAAAKNNNFEEMSYIGDLASNYGRPYHSRAYDEESFDGIENINDGQKKEFQFRNALNRQTSHSGLLAFFIALSLLSIIVISIGFGLSISFAQSMTSSIDFSYEICIPTALPRFFLREIRTQQNFMHLFPQYSHEIRATGLPNVNNTEQFHQSHISRMNTYNSVLANLKLIAETKFTETMIEDFTNTNYYLVTPVIYNDNNSTAPQGYLQYRKSSISEITDQLMHHTQRFLLYTPNSYNRTTDSADFLFYWANRINQSAAYDAYCSQFSNRNQNIVNTSSSQFLAFYATAISIYVVCSVIVVIISLVHLKSLRSTIKKKNDEEVDVKELSFISKPETSIVIVVLLTIAITVLCITLMFVEMNLNSSQQNVAINHITNGVHILRTANNIAFRLSELFSFLRYPYKFCVNDDRLMTRKELDDFHTQHKELSGIVANAWNSLKYGHAFRTYDELNAILTPSNCSYQNGTTQYSCLPMDELIVQLISSSNRFGEDLYYSNYPLIELFTGLLGHYEMTTVLMDRMVNLFKIYTRLSSQPSFAITITFSLVGYLSILVMTYFAYALLTDFWKQKQQIRIMLNYVPIDDLEENEDLKNFALFDELPNQLKLSRAKTDDKGDGKVRSILNSAVDGAILCNHKGDMELFNPTAQNMFGMNNSDVLGQPLLKLFDPSDAENYQKLGQIIQKMITSTQPFGENVEVGCLRKNQTKFPAKVNIVVSIYNKKPLISCFIRDFTPEKKQNLLLAEEKKKSETLLLNIMPEAVASRLKSGETFIAEKFNDVTVFFSDMVGFTRISSGMNPSELVSMLNTIVNGFDLLTEKFTLEKIKTIGDAYFCVGGINGNTQSDHPDRTLKFAIETMSVIREYNLNGKTNVNIRVGIHTGPVIAGVIGSKKFAYDLWGDTINTASRMESTGVPGRIQLSRQTYERVHDLGFQFDERKIDVKGKGVLMTYLLKPKHHANPLDSPYDDATPSLISSFSFSEVQPSSSPTNAAATNPAQPQTASAFSDSTNNSGTDLTSNNQRTMTSSSSLEQRTLRPLKPLLKHDSKTVLGFLSVNKSLEESQPIFEPTSSDNTDQKN</sequence>
<dbReference type="PROSITE" id="PS50125">
    <property type="entry name" value="GUANYLATE_CYCLASE_2"/>
    <property type="match status" value="1"/>
</dbReference>
<dbReference type="SUPFAM" id="SSF55785">
    <property type="entry name" value="PYP-like sensor domain (PAS domain)"/>
    <property type="match status" value="1"/>
</dbReference>
<dbReference type="SMART" id="SM00091">
    <property type="entry name" value="PAS"/>
    <property type="match status" value="1"/>
</dbReference>
<evidence type="ECO:0000313" key="12">
    <source>
        <dbReference type="EMBL" id="KAG2389262.1"/>
    </source>
</evidence>
<feature type="transmembrane region" description="Helical" evidence="9">
    <location>
        <begin position="382"/>
        <end position="407"/>
    </location>
</feature>
<keyword evidence="5 9" id="KW-0472">Membrane</keyword>
<dbReference type="Gene3D" id="3.30.450.20">
    <property type="entry name" value="PAS domain"/>
    <property type="match status" value="1"/>
</dbReference>
<dbReference type="InterPro" id="IPR001054">
    <property type="entry name" value="A/G_cyclase"/>
</dbReference>
<dbReference type="PANTHER" id="PTHR11920:SF335">
    <property type="entry name" value="GUANYLATE CYCLASE"/>
    <property type="match status" value="1"/>
</dbReference>
<feature type="transmembrane region" description="Helical" evidence="9">
    <location>
        <begin position="324"/>
        <end position="343"/>
    </location>
</feature>
<gene>
    <name evidence="12" type="ORF">C9374_014662</name>
</gene>
<dbReference type="RefSeq" id="XP_044553254.1">
    <property type="nucleotide sequence ID" value="XM_044690674.1"/>
</dbReference>
<dbReference type="SUPFAM" id="SSF55073">
    <property type="entry name" value="Nucleotide cyclase"/>
    <property type="match status" value="1"/>
</dbReference>
<feature type="transmembrane region" description="Helical" evidence="9">
    <location>
        <begin position="355"/>
        <end position="376"/>
    </location>
</feature>
<feature type="region of interest" description="Disordered" evidence="8">
    <location>
        <begin position="668"/>
        <end position="687"/>
    </location>
</feature>
<comment type="caution">
    <text evidence="12">The sequence shown here is derived from an EMBL/GenBank/DDBJ whole genome shotgun (WGS) entry which is preliminary data.</text>
</comment>
<dbReference type="GO" id="GO:0035556">
    <property type="term" value="P:intracellular signal transduction"/>
    <property type="evidence" value="ECO:0007669"/>
    <property type="project" value="InterPro"/>
</dbReference>
<evidence type="ECO:0000259" key="10">
    <source>
        <dbReference type="PROSITE" id="PS50112"/>
    </source>
</evidence>
<keyword evidence="2 9" id="KW-0812">Transmembrane</keyword>
<dbReference type="NCBIfam" id="TIGR00229">
    <property type="entry name" value="sensory_box"/>
    <property type="match status" value="1"/>
</dbReference>
<feature type="region of interest" description="Disordered" evidence="8">
    <location>
        <begin position="1670"/>
        <end position="1730"/>
    </location>
</feature>
<evidence type="ECO:0000256" key="9">
    <source>
        <dbReference type="SAM" id="Phobius"/>
    </source>
</evidence>
<dbReference type="InterPro" id="IPR057352">
    <property type="entry name" value="TPR_TmcB/C"/>
</dbReference>
<evidence type="ECO:0000256" key="2">
    <source>
        <dbReference type="ARBA" id="ARBA00022692"/>
    </source>
</evidence>
<dbReference type="InterPro" id="IPR035965">
    <property type="entry name" value="PAS-like_dom_sf"/>
</dbReference>
<dbReference type="GO" id="GO:0000166">
    <property type="term" value="F:nucleotide binding"/>
    <property type="evidence" value="ECO:0007669"/>
    <property type="project" value="UniProtKB-KW"/>
</dbReference>
<protein>
    <recommendedName>
        <fullName evidence="14">Adenylate and Guanylate cyclase catalytic domain containing protein</fullName>
    </recommendedName>
</protein>
<evidence type="ECO:0000256" key="1">
    <source>
        <dbReference type="ARBA" id="ARBA00004370"/>
    </source>
</evidence>
<evidence type="ECO:0008006" key="14">
    <source>
        <dbReference type="Google" id="ProtNLM"/>
    </source>
</evidence>
<evidence type="ECO:0000256" key="8">
    <source>
        <dbReference type="SAM" id="MobiDB-lite"/>
    </source>
</evidence>